<organism evidence="2 3">
    <name type="scientific">Paenibacillus borealis</name>
    <dbReference type="NCBI Taxonomy" id="160799"/>
    <lineage>
        <taxon>Bacteria</taxon>
        <taxon>Bacillati</taxon>
        <taxon>Bacillota</taxon>
        <taxon>Bacilli</taxon>
        <taxon>Bacillales</taxon>
        <taxon>Paenibacillaceae</taxon>
        <taxon>Paenibacillus</taxon>
    </lineage>
</organism>
<sequence length="242" mass="28328">MKLFKIPLWTIVCICIPLIYFIVINPLFFGYLFSSITSSGKSEVEKEVHRLLESRYHKIFEMVEFDRTNLHGTFMGRVLSMEDGIVFNVFQGQSKETQNDYMLKAWAKPVIDSVIKNNNVEYELEYDAPSLLWTSRGANYWDTNFIENPSEISLKISFMFVEKMSREQVFNILKKFKFLKIGKVSLVLYPAKRSPNLEMLNQLGFEKYYLNNTDNLYKTCQILNHEVLNDVNLFQLGSSCLN</sequence>
<keyword evidence="1" id="KW-0812">Transmembrane</keyword>
<dbReference type="OrthoDB" id="2627114at2"/>
<feature type="transmembrane region" description="Helical" evidence="1">
    <location>
        <begin position="6"/>
        <end position="33"/>
    </location>
</feature>
<gene>
    <name evidence="2" type="ORF">PBOR_14715</name>
</gene>
<dbReference type="AlphaFoldDB" id="A0A089LB54"/>
<dbReference type="RefSeq" id="WP_042212593.1">
    <property type="nucleotide sequence ID" value="NZ_CP009285.1"/>
</dbReference>
<evidence type="ECO:0000313" key="3">
    <source>
        <dbReference type="Proteomes" id="UP000029518"/>
    </source>
</evidence>
<dbReference type="KEGG" id="pbd:PBOR_14715"/>
<dbReference type="HOGENOM" id="CLU_1146323_0_0_9"/>
<keyword evidence="1" id="KW-0472">Membrane</keyword>
<dbReference type="EMBL" id="CP009285">
    <property type="protein sequence ID" value="AIQ58042.1"/>
    <property type="molecule type" value="Genomic_DNA"/>
</dbReference>
<proteinExistence type="predicted"/>
<dbReference type="Proteomes" id="UP000029518">
    <property type="component" value="Chromosome"/>
</dbReference>
<keyword evidence="3" id="KW-1185">Reference proteome</keyword>
<accession>A0A089LB54</accession>
<reference evidence="2" key="1">
    <citation type="submission" date="2014-08" db="EMBL/GenBank/DDBJ databases">
        <title>Comparative genomics of the Paenibacillus odorifer group.</title>
        <authorList>
            <person name="den Bakker H.C."/>
            <person name="Tsai Y.-C.Y.-C."/>
            <person name="Martin N."/>
            <person name="Korlach J."/>
            <person name="Wiedmann M."/>
        </authorList>
    </citation>
    <scope>NUCLEOTIDE SEQUENCE [LARGE SCALE GENOMIC DNA]</scope>
    <source>
        <strain evidence="2">DSM 13188</strain>
    </source>
</reference>
<protein>
    <submittedName>
        <fullName evidence="2">Uncharacterized protein</fullName>
    </submittedName>
</protein>
<name>A0A089LB54_PAEBO</name>
<keyword evidence="1" id="KW-1133">Transmembrane helix</keyword>
<evidence type="ECO:0000256" key="1">
    <source>
        <dbReference type="SAM" id="Phobius"/>
    </source>
</evidence>
<evidence type="ECO:0000313" key="2">
    <source>
        <dbReference type="EMBL" id="AIQ58042.1"/>
    </source>
</evidence>